<feature type="domain" description="HTH arsR-type" evidence="4">
    <location>
        <begin position="10"/>
        <end position="105"/>
    </location>
</feature>
<keyword evidence="3" id="KW-0804">Transcription</keyword>
<reference evidence="5 6" key="1">
    <citation type="submission" date="2019-04" db="EMBL/GenBank/DDBJ databases">
        <title>Mesorhizobium composti sp. nov., isolated from compost.</title>
        <authorList>
            <person name="Lin S.-Y."/>
            <person name="Hameed A."/>
            <person name="Hsieh Y.-T."/>
            <person name="Young C.-C."/>
        </authorList>
    </citation>
    <scope>NUCLEOTIDE SEQUENCE [LARGE SCALE GENOMIC DNA]</scope>
    <source>
        <strain evidence="5 6">CC-YTH430</strain>
    </source>
</reference>
<dbReference type="Gene3D" id="1.10.10.10">
    <property type="entry name" value="Winged helix-like DNA-binding domain superfamily/Winged helix DNA-binding domain"/>
    <property type="match status" value="1"/>
</dbReference>
<dbReference type="PROSITE" id="PS50987">
    <property type="entry name" value="HTH_ARSR_2"/>
    <property type="match status" value="1"/>
</dbReference>
<name>A0ABY2Q5R9_9HYPH</name>
<dbReference type="SMART" id="SM00418">
    <property type="entry name" value="HTH_ARSR"/>
    <property type="match status" value="1"/>
</dbReference>
<dbReference type="SUPFAM" id="SSF46785">
    <property type="entry name" value="Winged helix' DNA-binding domain"/>
    <property type="match status" value="1"/>
</dbReference>
<proteinExistence type="predicted"/>
<dbReference type="PANTHER" id="PTHR33154:SF15">
    <property type="entry name" value="REGULATORY PROTEIN ARSR"/>
    <property type="match status" value="1"/>
</dbReference>
<dbReference type="PANTHER" id="PTHR33154">
    <property type="entry name" value="TRANSCRIPTIONAL REGULATOR, ARSR FAMILY"/>
    <property type="match status" value="1"/>
</dbReference>
<sequence length="108" mass="11838">METLLEDDDCNASASRRLAEGLAALAHPTRIEIVRHLAGQPACCCRDVVDRLDLAQSTVSQHLKVLVEAGLVRFSPDRQRSRYELDRAALKDLSSSLARLTEDCCAGC</sequence>
<protein>
    <submittedName>
        <fullName evidence="5">Winged helix-turn-helix transcriptional regulator</fullName>
    </submittedName>
</protein>
<evidence type="ECO:0000256" key="2">
    <source>
        <dbReference type="ARBA" id="ARBA00023125"/>
    </source>
</evidence>
<keyword evidence="6" id="KW-1185">Reference proteome</keyword>
<gene>
    <name evidence="5" type="ORF">E6C48_13710</name>
</gene>
<dbReference type="Proteomes" id="UP000306441">
    <property type="component" value="Unassembled WGS sequence"/>
</dbReference>
<evidence type="ECO:0000313" key="5">
    <source>
        <dbReference type="EMBL" id="THF56750.1"/>
    </source>
</evidence>
<organism evidence="5 6">
    <name type="scientific">Ollibium composti</name>
    <dbReference type="NCBI Taxonomy" id="2675109"/>
    <lineage>
        <taxon>Bacteria</taxon>
        <taxon>Pseudomonadati</taxon>
        <taxon>Pseudomonadota</taxon>
        <taxon>Alphaproteobacteria</taxon>
        <taxon>Hyphomicrobiales</taxon>
        <taxon>Phyllobacteriaceae</taxon>
        <taxon>Ollibium</taxon>
    </lineage>
</organism>
<accession>A0ABY2Q5R9</accession>
<dbReference type="InterPro" id="IPR051081">
    <property type="entry name" value="HTH_MetalResp_TranReg"/>
</dbReference>
<dbReference type="RefSeq" id="WP_136358093.1">
    <property type="nucleotide sequence ID" value="NZ_SSNY01000007.1"/>
</dbReference>
<keyword evidence="2" id="KW-0238">DNA-binding</keyword>
<keyword evidence="1" id="KW-0805">Transcription regulation</keyword>
<evidence type="ECO:0000256" key="1">
    <source>
        <dbReference type="ARBA" id="ARBA00023015"/>
    </source>
</evidence>
<dbReference type="InterPro" id="IPR001845">
    <property type="entry name" value="HTH_ArsR_DNA-bd_dom"/>
</dbReference>
<dbReference type="PRINTS" id="PR00778">
    <property type="entry name" value="HTHARSR"/>
</dbReference>
<dbReference type="InterPro" id="IPR036390">
    <property type="entry name" value="WH_DNA-bd_sf"/>
</dbReference>
<evidence type="ECO:0000259" key="4">
    <source>
        <dbReference type="PROSITE" id="PS50987"/>
    </source>
</evidence>
<comment type="caution">
    <text evidence="5">The sequence shown here is derived from an EMBL/GenBank/DDBJ whole genome shotgun (WGS) entry which is preliminary data.</text>
</comment>
<evidence type="ECO:0000256" key="3">
    <source>
        <dbReference type="ARBA" id="ARBA00023163"/>
    </source>
</evidence>
<dbReference type="InterPro" id="IPR011991">
    <property type="entry name" value="ArsR-like_HTH"/>
</dbReference>
<dbReference type="InterPro" id="IPR036388">
    <property type="entry name" value="WH-like_DNA-bd_sf"/>
</dbReference>
<dbReference type="EMBL" id="SSNY01000007">
    <property type="protein sequence ID" value="THF56750.1"/>
    <property type="molecule type" value="Genomic_DNA"/>
</dbReference>
<dbReference type="Pfam" id="PF01022">
    <property type="entry name" value="HTH_5"/>
    <property type="match status" value="1"/>
</dbReference>
<dbReference type="CDD" id="cd00090">
    <property type="entry name" value="HTH_ARSR"/>
    <property type="match status" value="1"/>
</dbReference>
<evidence type="ECO:0000313" key="6">
    <source>
        <dbReference type="Proteomes" id="UP000306441"/>
    </source>
</evidence>
<dbReference type="NCBIfam" id="NF033788">
    <property type="entry name" value="HTH_metalloreg"/>
    <property type="match status" value="1"/>
</dbReference>